<accession>A0ABQ3QA52</accession>
<proteinExistence type="predicted"/>
<reference evidence="2" key="1">
    <citation type="submission" date="2024-05" db="EMBL/GenBank/DDBJ databases">
        <title>Whole genome shotgun sequence of Streptomyces daghestanicus NBRC 12762.</title>
        <authorList>
            <person name="Komaki H."/>
            <person name="Tamura T."/>
        </authorList>
    </citation>
    <scope>NUCLEOTIDE SEQUENCE</scope>
    <source>
        <strain evidence="2">NBRC 12762</strain>
    </source>
</reference>
<evidence type="ECO:0000313" key="2">
    <source>
        <dbReference type="EMBL" id="GHI34171.1"/>
    </source>
</evidence>
<dbReference type="EMBL" id="BNDX01000016">
    <property type="protein sequence ID" value="GHI34171.1"/>
    <property type="molecule type" value="Genomic_DNA"/>
</dbReference>
<protein>
    <submittedName>
        <fullName evidence="2">Uncharacterized protein</fullName>
    </submittedName>
</protein>
<feature type="region of interest" description="Disordered" evidence="1">
    <location>
        <begin position="37"/>
        <end position="67"/>
    </location>
</feature>
<dbReference type="Proteomes" id="UP001052655">
    <property type="component" value="Unassembled WGS sequence"/>
</dbReference>
<gene>
    <name evidence="2" type="ORF">Sdagh_59010</name>
</gene>
<name>A0ABQ3QA52_9ACTN</name>
<evidence type="ECO:0000256" key="1">
    <source>
        <dbReference type="SAM" id="MobiDB-lite"/>
    </source>
</evidence>
<keyword evidence="3" id="KW-1185">Reference proteome</keyword>
<evidence type="ECO:0000313" key="3">
    <source>
        <dbReference type="Proteomes" id="UP001052655"/>
    </source>
</evidence>
<organism evidence="2 3">
    <name type="scientific">Streptomyces daghestanicus</name>
    <dbReference type="NCBI Taxonomy" id="66885"/>
    <lineage>
        <taxon>Bacteria</taxon>
        <taxon>Bacillati</taxon>
        <taxon>Actinomycetota</taxon>
        <taxon>Actinomycetes</taxon>
        <taxon>Kitasatosporales</taxon>
        <taxon>Streptomycetaceae</taxon>
        <taxon>Streptomyces</taxon>
    </lineage>
</organism>
<sequence length="67" mass="6881">MNVQAGAAQHVAVVVAPEVFTGFELGQEEGVAAVPAQGGVHHGRDPGRVRPADVAPADRAGRRVSRT</sequence>
<feature type="compositionally biased region" description="Basic and acidic residues" evidence="1">
    <location>
        <begin position="42"/>
        <end position="51"/>
    </location>
</feature>
<comment type="caution">
    <text evidence="2">The sequence shown here is derived from an EMBL/GenBank/DDBJ whole genome shotgun (WGS) entry which is preliminary data.</text>
</comment>